<comment type="similarity">
    <text evidence="2 6">Belongs to the anoctamin family.</text>
</comment>
<keyword evidence="3" id="KW-0812">Transmembrane</keyword>
<evidence type="ECO:0000256" key="1">
    <source>
        <dbReference type="ARBA" id="ARBA00004141"/>
    </source>
</evidence>
<keyword evidence="5" id="KW-0472">Membrane</keyword>
<evidence type="ECO:0000256" key="2">
    <source>
        <dbReference type="ARBA" id="ARBA00009671"/>
    </source>
</evidence>
<dbReference type="Proteomes" id="UP001476798">
    <property type="component" value="Unassembled WGS sequence"/>
</dbReference>
<evidence type="ECO:0000256" key="3">
    <source>
        <dbReference type="ARBA" id="ARBA00022692"/>
    </source>
</evidence>
<dbReference type="EMBL" id="JAHRIO010031625">
    <property type="protein sequence ID" value="MEQ2168844.1"/>
    <property type="molecule type" value="Genomic_DNA"/>
</dbReference>
<feature type="non-terminal residue" evidence="8">
    <location>
        <position position="1"/>
    </location>
</feature>
<evidence type="ECO:0000256" key="5">
    <source>
        <dbReference type="ARBA" id="ARBA00023136"/>
    </source>
</evidence>
<keyword evidence="4" id="KW-1133">Transmembrane helix</keyword>
<accession>A0ABV0NBW2</accession>
<gene>
    <name evidence="8" type="primary">ANO1_5</name>
    <name evidence="8" type="ORF">GOODEAATRI_018913</name>
</gene>
<evidence type="ECO:0000259" key="7">
    <source>
        <dbReference type="Pfam" id="PF04547"/>
    </source>
</evidence>
<proteinExistence type="inferred from homology"/>
<comment type="caution">
    <text evidence="8">The sequence shown here is derived from an EMBL/GenBank/DDBJ whole genome shotgun (WGS) entry which is preliminary data.</text>
</comment>
<dbReference type="InterPro" id="IPR049452">
    <property type="entry name" value="Anoctamin_TM"/>
</dbReference>
<organism evidence="8 9">
    <name type="scientific">Goodea atripinnis</name>
    <dbReference type="NCBI Taxonomy" id="208336"/>
    <lineage>
        <taxon>Eukaryota</taxon>
        <taxon>Metazoa</taxon>
        <taxon>Chordata</taxon>
        <taxon>Craniata</taxon>
        <taxon>Vertebrata</taxon>
        <taxon>Euteleostomi</taxon>
        <taxon>Actinopterygii</taxon>
        <taxon>Neopterygii</taxon>
        <taxon>Teleostei</taxon>
        <taxon>Neoteleostei</taxon>
        <taxon>Acanthomorphata</taxon>
        <taxon>Ovalentaria</taxon>
        <taxon>Atherinomorphae</taxon>
        <taxon>Cyprinodontiformes</taxon>
        <taxon>Goodeidae</taxon>
        <taxon>Goodea</taxon>
    </lineage>
</organism>
<name>A0ABV0NBW2_9TELE</name>
<evidence type="ECO:0000256" key="6">
    <source>
        <dbReference type="RuleBase" id="RU280814"/>
    </source>
</evidence>
<evidence type="ECO:0000313" key="8">
    <source>
        <dbReference type="EMBL" id="MEQ2168844.1"/>
    </source>
</evidence>
<evidence type="ECO:0000256" key="4">
    <source>
        <dbReference type="ARBA" id="ARBA00022989"/>
    </source>
</evidence>
<dbReference type="InterPro" id="IPR007632">
    <property type="entry name" value="Anoctamin"/>
</dbReference>
<comment type="subcellular location">
    <subcellularLocation>
        <location evidence="1 6">Membrane</location>
        <topology evidence="1 6">Multi-pass membrane protein</topology>
    </subcellularLocation>
</comment>
<protein>
    <recommendedName>
        <fullName evidence="6">Anoctamin</fullName>
    </recommendedName>
</protein>
<evidence type="ECO:0000313" key="9">
    <source>
        <dbReference type="Proteomes" id="UP001476798"/>
    </source>
</evidence>
<dbReference type="PANTHER" id="PTHR12308:SF20">
    <property type="entry name" value="ANOCTAMIN-2"/>
    <property type="match status" value="1"/>
</dbReference>
<keyword evidence="9" id="KW-1185">Reference proteome</keyword>
<dbReference type="PANTHER" id="PTHR12308">
    <property type="entry name" value="ANOCTAMIN"/>
    <property type="match status" value="1"/>
</dbReference>
<reference evidence="8 9" key="1">
    <citation type="submission" date="2021-06" db="EMBL/GenBank/DDBJ databases">
        <authorList>
            <person name="Palmer J.M."/>
        </authorList>
    </citation>
    <scope>NUCLEOTIDE SEQUENCE [LARGE SCALE GENOMIC DNA]</scope>
    <source>
        <strain evidence="8 9">GA_2019</strain>
        <tissue evidence="8">Muscle</tissue>
    </source>
</reference>
<feature type="domain" description="Anoctamin transmembrane" evidence="7">
    <location>
        <begin position="2"/>
        <end position="80"/>
    </location>
</feature>
<dbReference type="Pfam" id="PF04547">
    <property type="entry name" value="Anoctamin"/>
    <property type="match status" value="1"/>
</dbReference>
<sequence>LLIPASIVGIIVFGYGVATVDTNIPSLEMCDERLNFTMCPLCDGACDYWHLSTACGTARASHLFDNPATVFFAIFMSLWGKVSGLHESVYVFVYKGDERRQVG</sequence>